<organism evidence="6">
    <name type="scientific">Thrips palmi</name>
    <name type="common">Melon thrips</name>
    <dbReference type="NCBI Taxonomy" id="161013"/>
    <lineage>
        <taxon>Eukaryota</taxon>
        <taxon>Metazoa</taxon>
        <taxon>Ecdysozoa</taxon>
        <taxon>Arthropoda</taxon>
        <taxon>Hexapoda</taxon>
        <taxon>Insecta</taxon>
        <taxon>Pterygota</taxon>
        <taxon>Neoptera</taxon>
        <taxon>Paraneoptera</taxon>
        <taxon>Thysanoptera</taxon>
        <taxon>Terebrantia</taxon>
        <taxon>Thripoidea</taxon>
        <taxon>Thripidae</taxon>
        <taxon>Thrips</taxon>
    </lineage>
</organism>
<dbReference type="Pfam" id="PF16679">
    <property type="entry name" value="CDT1_C"/>
    <property type="match status" value="1"/>
</dbReference>
<feature type="domain" description="CDT1 Geminin-binding" evidence="4">
    <location>
        <begin position="330"/>
        <end position="494"/>
    </location>
</feature>
<dbReference type="AlphaFoldDB" id="A0A6P8ZZX0"/>
<dbReference type="InterPro" id="IPR036390">
    <property type="entry name" value="WH_DNA-bd_sf"/>
</dbReference>
<dbReference type="KEGG" id="tpal:117651265"/>
<evidence type="ECO:0000313" key="5">
    <source>
        <dbReference type="Proteomes" id="UP000515158"/>
    </source>
</evidence>
<evidence type="ECO:0000259" key="4">
    <source>
        <dbReference type="SMART" id="SM01075"/>
    </source>
</evidence>
<dbReference type="InParanoid" id="A0A6P8ZZX0"/>
<dbReference type="RefSeq" id="XP_034251007.1">
    <property type="nucleotide sequence ID" value="XM_034395116.1"/>
</dbReference>
<dbReference type="CDD" id="cd08767">
    <property type="entry name" value="Cdt1_c"/>
    <property type="match status" value="1"/>
</dbReference>
<dbReference type="Proteomes" id="UP000515158">
    <property type="component" value="Unplaced"/>
</dbReference>
<sequence>MAQSTIDTFFANRKRHAADDLKGKSSKIIALESDSITAGYGHAKSNEISGQTAARIKVEATVVFPNDDAAKPKPQPPRVAACAPATPKARTPVRARRATKAKDSQQTDMKSFLRSVADAKPESETKSLPAAPAPASTSVPTSDETKAQDDELASAPVEEPTVIKEEPNQEDNKGMVTIPPAEVGSHVQPAAVVPNDDVNVDKMALEAVNVKAATKESNIQKARKELSLGDIKSKLTRSARLAELKASLARFDEGRNKLVKIEEAKQTLLDSNSTKPQLAQFSTIQLEVPSSPSKSPMKSPMKSPQKCLAGSRSPAFQRYSSLAQSEKLPLPHNYRHLAELFRCMEGVVSMYFNRKEIITFRKLQPSVQNMGHKNFTINHLAQIVTVFPEAYSLKQEKVHSFASPTKHDKYHLVILPVLKSEDNNLGKPSMTPSEMNERQQRFFKNLLDIVKKHHEIFLQTLNPPIVIPAGMLTRWHPEFAVDQVPDLPRAPLPQPPNLEKCSSAKDVLAKAKQLISCNPRMEKALASVAQSNTGLPQSTTDNITVDPPAPNNPPTPVFKNMQLLKGIPNSLLEKVRAKQAAKAMEAMTRTKEQDNEAIQYARLPEIARILRCVFVTEKKGSLPLEFVLEKVNNSYRSSLSHRELEEHIKLLAKAVPGWVSFDHLLKTEYLKLSKKGDMNRVMNRLNELASSK</sequence>
<dbReference type="GO" id="GO:0030174">
    <property type="term" value="P:regulation of DNA-templated DNA replication initiation"/>
    <property type="evidence" value="ECO:0007669"/>
    <property type="project" value="InterPro"/>
</dbReference>
<dbReference type="GO" id="GO:0000076">
    <property type="term" value="P:DNA replication checkpoint signaling"/>
    <property type="evidence" value="ECO:0007669"/>
    <property type="project" value="TreeGrafter"/>
</dbReference>
<dbReference type="GO" id="GO:0000278">
    <property type="term" value="P:mitotic cell cycle"/>
    <property type="evidence" value="ECO:0007669"/>
    <property type="project" value="TreeGrafter"/>
</dbReference>
<dbReference type="PANTHER" id="PTHR28637:SF1">
    <property type="entry name" value="DNA REPLICATION FACTOR CDT1"/>
    <property type="match status" value="1"/>
</dbReference>
<dbReference type="SMART" id="SM01075">
    <property type="entry name" value="CDT1"/>
    <property type="match status" value="1"/>
</dbReference>
<dbReference type="OrthoDB" id="341730at2759"/>
<dbReference type="GO" id="GO:0071163">
    <property type="term" value="P:DNA replication preinitiation complex assembly"/>
    <property type="evidence" value="ECO:0007669"/>
    <property type="project" value="InterPro"/>
</dbReference>
<dbReference type="CTD" id="13535"/>
<dbReference type="InterPro" id="IPR045173">
    <property type="entry name" value="Cdt1"/>
</dbReference>
<proteinExistence type="inferred from homology"/>
<reference evidence="6" key="1">
    <citation type="submission" date="2025-08" db="UniProtKB">
        <authorList>
            <consortium name="RefSeq"/>
        </authorList>
    </citation>
    <scope>IDENTIFICATION</scope>
    <source>
        <tissue evidence="6">Total insect</tissue>
    </source>
</reference>
<dbReference type="CDD" id="cd08674">
    <property type="entry name" value="Cdt1_m"/>
    <property type="match status" value="1"/>
</dbReference>
<dbReference type="PANTHER" id="PTHR28637">
    <property type="entry name" value="DNA REPLICATION FACTOR CDT1"/>
    <property type="match status" value="1"/>
</dbReference>
<keyword evidence="2" id="KW-0131">Cell cycle</keyword>
<keyword evidence="5" id="KW-1185">Reference proteome</keyword>
<dbReference type="InterPro" id="IPR014939">
    <property type="entry name" value="CDT1_Gemini-bd-like"/>
</dbReference>
<dbReference type="Gene3D" id="1.10.10.1420">
    <property type="entry name" value="DNA replication factor Cdt1, C-terminal WH domain"/>
    <property type="match status" value="1"/>
</dbReference>
<name>A0A6P8ZZX0_THRPL</name>
<feature type="region of interest" description="Disordered" evidence="3">
    <location>
        <begin position="67"/>
        <end position="173"/>
    </location>
</feature>
<evidence type="ECO:0000256" key="3">
    <source>
        <dbReference type="SAM" id="MobiDB-lite"/>
    </source>
</evidence>
<dbReference type="FunCoup" id="A0A6P8ZZX0">
    <property type="interactions" value="1116"/>
</dbReference>
<feature type="compositionally biased region" description="Low complexity" evidence="3">
    <location>
        <begin position="289"/>
        <end position="304"/>
    </location>
</feature>
<dbReference type="Pfam" id="PF08839">
    <property type="entry name" value="CDT1"/>
    <property type="match status" value="1"/>
</dbReference>
<evidence type="ECO:0000256" key="1">
    <source>
        <dbReference type="ARBA" id="ARBA00008356"/>
    </source>
</evidence>
<dbReference type="GeneID" id="117651265"/>
<comment type="similarity">
    <text evidence="1">Belongs to the Cdt1 family.</text>
</comment>
<protein>
    <submittedName>
        <fullName evidence="6">DNA replication factor Cdt1 isoform X1</fullName>
    </submittedName>
</protein>
<dbReference type="InterPro" id="IPR032054">
    <property type="entry name" value="Cdt1_C"/>
</dbReference>
<dbReference type="GO" id="GO:0003677">
    <property type="term" value="F:DNA binding"/>
    <property type="evidence" value="ECO:0007669"/>
    <property type="project" value="InterPro"/>
</dbReference>
<gene>
    <name evidence="6" type="primary">LOC117651265</name>
</gene>
<dbReference type="GO" id="GO:0070182">
    <property type="term" value="F:DNA polymerase binding"/>
    <property type="evidence" value="ECO:0007669"/>
    <property type="project" value="TreeGrafter"/>
</dbReference>
<accession>A0A6P8ZZX0</accession>
<evidence type="ECO:0000313" key="6">
    <source>
        <dbReference type="RefSeq" id="XP_034251007.1"/>
    </source>
</evidence>
<evidence type="ECO:0000256" key="2">
    <source>
        <dbReference type="ARBA" id="ARBA00023306"/>
    </source>
</evidence>
<dbReference type="GO" id="GO:0005634">
    <property type="term" value="C:nucleus"/>
    <property type="evidence" value="ECO:0007669"/>
    <property type="project" value="TreeGrafter"/>
</dbReference>
<feature type="region of interest" description="Disordered" evidence="3">
    <location>
        <begin position="286"/>
        <end position="308"/>
    </location>
</feature>
<dbReference type="SUPFAM" id="SSF46785">
    <property type="entry name" value="Winged helix' DNA-binding domain"/>
    <property type="match status" value="1"/>
</dbReference>
<dbReference type="InterPro" id="IPR038090">
    <property type="entry name" value="Cdt1_C_WH_dom_sf"/>
</dbReference>
<feature type="compositionally biased region" description="Low complexity" evidence="3">
    <location>
        <begin position="127"/>
        <end position="142"/>
    </location>
</feature>
<feature type="compositionally biased region" description="Basic and acidic residues" evidence="3">
    <location>
        <begin position="161"/>
        <end position="173"/>
    </location>
</feature>